<proteinExistence type="evidence at transcript level"/>
<protein>
    <submittedName>
        <fullName evidence="1">SJCHGC03710 protein</fullName>
    </submittedName>
</protein>
<sequence>MGCNHIVDYHIFKNILCLEYVSDTRRNLNCTLCLISVISDSLLHYDVRESYVYKFLNFLKSNKHHLDVVSCSEKLLQKSMMIMLGVNYEELFSDYQCFNLGFYVICFFLLVIS</sequence>
<evidence type="ECO:0000313" key="1">
    <source>
        <dbReference type="EMBL" id="AAW24735.1"/>
    </source>
</evidence>
<name>Q5DHH1_SCHJA</name>
<reference evidence="1" key="1">
    <citation type="submission" date="2004-11" db="EMBL/GenBank/DDBJ databases">
        <title>The full-length cDNA sequences of Schistosoma japonicum genes.</title>
        <authorList>
            <person name="Han Z."/>
        </authorList>
    </citation>
    <scope>NUCLEOTIDE SEQUENCE</scope>
</reference>
<organism evidence="1">
    <name type="scientific">Schistosoma japonicum</name>
    <name type="common">Blood fluke</name>
    <dbReference type="NCBI Taxonomy" id="6182"/>
    <lineage>
        <taxon>Eukaryota</taxon>
        <taxon>Metazoa</taxon>
        <taxon>Spiralia</taxon>
        <taxon>Lophotrochozoa</taxon>
        <taxon>Platyhelminthes</taxon>
        <taxon>Trematoda</taxon>
        <taxon>Digenea</taxon>
        <taxon>Strigeidida</taxon>
        <taxon>Schistosomatoidea</taxon>
        <taxon>Schistosomatidae</taxon>
        <taxon>Schistosoma</taxon>
    </lineage>
</organism>
<accession>Q5DHH1</accession>
<reference evidence="1" key="2">
    <citation type="journal article" date="2006" name="PLoS Pathog.">
        <title>New perspectives on host-parasite interplay by comparative transcriptomic and proteomic analyses of Schistosoma japonicum.</title>
        <authorList>
            <person name="Liu F."/>
            <person name="Lu J."/>
            <person name="Hu W."/>
            <person name="Wang S.Y."/>
            <person name="Cui S.J."/>
            <person name="Chi M."/>
            <person name="Yan Q."/>
            <person name="Wang X.R."/>
            <person name="Song H.D."/>
            <person name="Xu X.N."/>
            <person name="Wang J.J."/>
            <person name="Zhang X.L."/>
            <person name="Zhang X."/>
            <person name="Wang Z.Q."/>
            <person name="Xue C.L."/>
            <person name="Brindley P.J."/>
            <person name="McManus D.P."/>
            <person name="Yang P.Y."/>
            <person name="Feng Z."/>
            <person name="Chen Z."/>
            <person name="Han Z.G."/>
        </authorList>
    </citation>
    <scope>NUCLEOTIDE SEQUENCE</scope>
</reference>
<dbReference type="AlphaFoldDB" id="Q5DHH1"/>
<dbReference type="EMBL" id="AY813003">
    <property type="protein sequence ID" value="AAW24735.1"/>
    <property type="molecule type" value="mRNA"/>
</dbReference>